<dbReference type="CDD" id="cd00093">
    <property type="entry name" value="HTH_XRE"/>
    <property type="match status" value="1"/>
</dbReference>
<feature type="domain" description="HTH cro/C1-type" evidence="2">
    <location>
        <begin position="12"/>
        <end position="64"/>
    </location>
</feature>
<dbReference type="Proteomes" id="UP001296923">
    <property type="component" value="Unassembled WGS sequence"/>
</dbReference>
<reference evidence="3 4" key="1">
    <citation type="submission" date="2021-01" db="EMBL/GenBank/DDBJ databases">
        <title>Genome Sequencing of Type Strains.</title>
        <authorList>
            <person name="Lemaire J.F."/>
            <person name="Inderbitzin P."/>
            <person name="Collins S.B."/>
            <person name="Wespe N."/>
            <person name="Knight-Connoni V."/>
        </authorList>
    </citation>
    <scope>NUCLEOTIDE SEQUENCE [LARGE SCALE GENOMIC DNA]</scope>
    <source>
        <strain evidence="3 4">DSM 23009</strain>
    </source>
</reference>
<dbReference type="SMART" id="SM00028">
    <property type="entry name" value="TPR"/>
    <property type="match status" value="5"/>
</dbReference>
<dbReference type="InterPro" id="IPR019734">
    <property type="entry name" value="TPR_rpt"/>
</dbReference>
<dbReference type="PROSITE" id="PS50943">
    <property type="entry name" value="HTH_CROC1"/>
    <property type="match status" value="1"/>
</dbReference>
<evidence type="ECO:0000256" key="1">
    <source>
        <dbReference type="PROSITE-ProRule" id="PRU00339"/>
    </source>
</evidence>
<dbReference type="SMART" id="SM00530">
    <property type="entry name" value="HTH_XRE"/>
    <property type="match status" value="1"/>
</dbReference>
<keyword evidence="4" id="KW-1185">Reference proteome</keyword>
<sequence>MDINTKIGLKTKEMRKNLGLTQNDLAEGIVSRSFISQLEKGKVSPSLDTLEKIAMRLNCTIGTLVDSKEQYNPNSNDLVNILERIEKYIVEMNFDKAIALEVSLSSFEIDSLDRELLSKYLWIKGTIFFEKKEYIDAKIYSLKALESYKLYNEAELVKIYNLLGKVNFKLGEFNEAITFFSKAQYFSQKYSANINLRIETLFNFGVLHAHAKEYMTAIYYLSEAEKLNLNTETLYKMGEIYMALGVCYKNINNLAKSVKQYEKALIYFNLGENNKLYAGVFINLGYLYRKMGDYISSNEYLCKAIDIYIKLNEKTLLVDGEIEIGKNHAFQHEIVAAKSRISKISKYQLNNKQMGLLFFLRGYINILEEKYERGIKLFEESENLLCENENPELLNEIYNEIAILLANYGFYKDASSYFQKAKNKN</sequence>
<keyword evidence="1" id="KW-0802">TPR repeat</keyword>
<dbReference type="EMBL" id="JAFHKR010000038">
    <property type="protein sequence ID" value="MBN3554049.1"/>
    <property type="molecule type" value="Genomic_DNA"/>
</dbReference>
<feature type="repeat" description="TPR" evidence="1">
    <location>
        <begin position="157"/>
        <end position="190"/>
    </location>
</feature>
<dbReference type="PANTHER" id="PTHR37038:SF14">
    <property type="entry name" value="TRANSCRIPTIONAL ACTIVATOR"/>
    <property type="match status" value="1"/>
</dbReference>
<dbReference type="InterPro" id="IPR011990">
    <property type="entry name" value="TPR-like_helical_dom_sf"/>
</dbReference>
<evidence type="ECO:0000313" key="3">
    <source>
        <dbReference type="EMBL" id="MBN3554049.1"/>
    </source>
</evidence>
<dbReference type="InterPro" id="IPR053163">
    <property type="entry name" value="HTH-type_regulator_Rgg"/>
</dbReference>
<dbReference type="Pfam" id="PF13181">
    <property type="entry name" value="TPR_8"/>
    <property type="match status" value="3"/>
</dbReference>
<evidence type="ECO:0000259" key="2">
    <source>
        <dbReference type="PROSITE" id="PS50943"/>
    </source>
</evidence>
<dbReference type="Gene3D" id="1.25.40.10">
    <property type="entry name" value="Tetratricopeptide repeat domain"/>
    <property type="match status" value="3"/>
</dbReference>
<dbReference type="SUPFAM" id="SSF47413">
    <property type="entry name" value="lambda repressor-like DNA-binding domains"/>
    <property type="match status" value="1"/>
</dbReference>
<dbReference type="SUPFAM" id="SSF48452">
    <property type="entry name" value="TPR-like"/>
    <property type="match status" value="3"/>
</dbReference>
<accession>A0ABS2ZMF2</accession>
<dbReference type="Pfam" id="PF01381">
    <property type="entry name" value="HTH_3"/>
    <property type="match status" value="1"/>
</dbReference>
<name>A0ABS2ZMF2_9BACL</name>
<evidence type="ECO:0000313" key="4">
    <source>
        <dbReference type="Proteomes" id="UP001296923"/>
    </source>
</evidence>
<organism evidence="3 4">
    <name type="scientific">Fictibacillus nanhaiensis</name>
    <dbReference type="NCBI Taxonomy" id="742169"/>
    <lineage>
        <taxon>Bacteria</taxon>
        <taxon>Bacillati</taxon>
        <taxon>Bacillota</taxon>
        <taxon>Bacilli</taxon>
        <taxon>Bacillales</taxon>
        <taxon>Fictibacillaceae</taxon>
        <taxon>Fictibacillus</taxon>
    </lineage>
</organism>
<dbReference type="PANTHER" id="PTHR37038">
    <property type="entry name" value="TRANSCRIPTIONAL REGULATOR-RELATED"/>
    <property type="match status" value="1"/>
</dbReference>
<gene>
    <name evidence="3" type="ORF">JYA63_07235</name>
</gene>
<dbReference type="Gene3D" id="1.10.260.40">
    <property type="entry name" value="lambda repressor-like DNA-binding domains"/>
    <property type="match status" value="1"/>
</dbReference>
<dbReference type="InterPro" id="IPR001387">
    <property type="entry name" value="Cro/C1-type_HTH"/>
</dbReference>
<proteinExistence type="predicted"/>
<dbReference type="RefSeq" id="WP_205725107.1">
    <property type="nucleotide sequence ID" value="NZ_JAFHKR010000038.1"/>
</dbReference>
<protein>
    <submittedName>
        <fullName evidence="3">Helix-turn-helix transcriptional regulator</fullName>
    </submittedName>
</protein>
<dbReference type="InterPro" id="IPR010982">
    <property type="entry name" value="Lambda_DNA-bd_dom_sf"/>
</dbReference>
<comment type="caution">
    <text evidence="3">The sequence shown here is derived from an EMBL/GenBank/DDBJ whole genome shotgun (WGS) entry which is preliminary data.</text>
</comment>
<dbReference type="PROSITE" id="PS50005">
    <property type="entry name" value="TPR"/>
    <property type="match status" value="1"/>
</dbReference>